<reference evidence="10" key="1">
    <citation type="journal article" date="2021" name="Front. Plant Sci.">
        <title>Chromosome-Scale Genome Assembly for Chinese Sour Jujube and Insights Into Its Genome Evolution and Domestication Signature.</title>
        <authorList>
            <person name="Shen L.-Y."/>
            <person name="Luo H."/>
            <person name="Wang X.-L."/>
            <person name="Wang X.-M."/>
            <person name="Qiu X.-J."/>
            <person name="Liu H."/>
            <person name="Zhou S.-S."/>
            <person name="Jia K.-H."/>
            <person name="Nie S."/>
            <person name="Bao Y.-T."/>
            <person name="Zhang R.-G."/>
            <person name="Yun Q.-Z."/>
            <person name="Chai Y.-H."/>
            <person name="Lu J.-Y."/>
            <person name="Li Y."/>
            <person name="Zhao S.-W."/>
            <person name="Mao J.-F."/>
            <person name="Jia S.-G."/>
            <person name="Mao Y.-M."/>
        </authorList>
    </citation>
    <scope>NUCLEOTIDE SEQUENCE</scope>
    <source>
        <strain evidence="10">AT0</strain>
        <tissue evidence="10">Leaf</tissue>
    </source>
</reference>
<gene>
    <name evidence="10" type="ORF">FEM48_Zijuj04G0084000</name>
</gene>
<evidence type="ECO:0000313" key="11">
    <source>
        <dbReference type="Proteomes" id="UP000813462"/>
    </source>
</evidence>
<feature type="compositionally biased region" description="Pro residues" evidence="6">
    <location>
        <begin position="129"/>
        <end position="149"/>
    </location>
</feature>
<evidence type="ECO:0000259" key="9">
    <source>
        <dbReference type="PROSITE" id="PS51485"/>
    </source>
</evidence>
<dbReference type="PROSITE" id="PS51485">
    <property type="entry name" value="PHYTOCYANIN"/>
    <property type="match status" value="1"/>
</dbReference>
<dbReference type="PANTHER" id="PTHR33021:SF492">
    <property type="entry name" value="UCLACYANIN 1"/>
    <property type="match status" value="1"/>
</dbReference>
<dbReference type="GO" id="GO:0009055">
    <property type="term" value="F:electron transfer activity"/>
    <property type="evidence" value="ECO:0007669"/>
    <property type="project" value="InterPro"/>
</dbReference>
<evidence type="ECO:0000313" key="10">
    <source>
        <dbReference type="EMBL" id="KAH7533007.1"/>
    </source>
</evidence>
<sequence length="228" mass="23895">MAAKRTLWSSLAIIMAMLMDFAMAANYTVGAPNGGWDASTQLQAWASSQSFLVGDNLIFQYDSTNHDVVEVRKSDYDSCQPNNPIQTYNDGTTSITLSSPGKRYFICGTLGHCGQGMKLEIDTLATSPSPSPAPSSSPFSPPEASPSIPPSSSLTPSLSPGSPAYSSSPESEPTTELPPLSSPVVPSTGSSPDPSASSSVSYKGSFIPASLTVGFCFIVMMILDLQSF</sequence>
<feature type="signal peptide" evidence="8">
    <location>
        <begin position="1"/>
        <end position="24"/>
    </location>
</feature>
<keyword evidence="7" id="KW-0472">Membrane</keyword>
<dbReference type="CDD" id="cd04216">
    <property type="entry name" value="Phytocyanin"/>
    <property type="match status" value="1"/>
</dbReference>
<evidence type="ECO:0000256" key="5">
    <source>
        <dbReference type="ARBA" id="ARBA00023180"/>
    </source>
</evidence>
<dbReference type="Pfam" id="PF02298">
    <property type="entry name" value="Cu_bind_like"/>
    <property type="match status" value="1"/>
</dbReference>
<dbReference type="AlphaFoldDB" id="A0A978VIT8"/>
<keyword evidence="4" id="KW-0186">Copper</keyword>
<keyword evidence="3" id="KW-0249">Electron transport</keyword>
<comment type="caution">
    <text evidence="10">The sequence shown here is derived from an EMBL/GenBank/DDBJ whole genome shotgun (WGS) entry which is preliminary data.</text>
</comment>
<feature type="domain" description="Phytocyanin" evidence="9">
    <location>
        <begin position="25"/>
        <end position="125"/>
    </location>
</feature>
<dbReference type="InterPro" id="IPR039391">
    <property type="entry name" value="Phytocyanin-like"/>
</dbReference>
<dbReference type="FunFam" id="2.60.40.420:FF:000003">
    <property type="entry name" value="Blue copper"/>
    <property type="match status" value="1"/>
</dbReference>
<dbReference type="EMBL" id="JAEACU010000004">
    <property type="protein sequence ID" value="KAH7533007.1"/>
    <property type="molecule type" value="Genomic_DNA"/>
</dbReference>
<proteinExistence type="predicted"/>
<protein>
    <recommendedName>
        <fullName evidence="9">Phytocyanin domain-containing protein</fullName>
    </recommendedName>
</protein>
<accession>A0A978VIT8</accession>
<dbReference type="GO" id="GO:0046872">
    <property type="term" value="F:metal ion binding"/>
    <property type="evidence" value="ECO:0007669"/>
    <property type="project" value="UniProtKB-KW"/>
</dbReference>
<feature type="compositionally biased region" description="Low complexity" evidence="6">
    <location>
        <begin position="150"/>
        <end position="198"/>
    </location>
</feature>
<evidence type="ECO:0000256" key="6">
    <source>
        <dbReference type="SAM" id="MobiDB-lite"/>
    </source>
</evidence>
<keyword evidence="1" id="KW-0813">Transport</keyword>
<feature type="region of interest" description="Disordered" evidence="6">
    <location>
        <begin position="123"/>
        <end position="198"/>
    </location>
</feature>
<keyword evidence="8" id="KW-0732">Signal</keyword>
<keyword evidence="5" id="KW-0325">Glycoprotein</keyword>
<dbReference type="InterPro" id="IPR008972">
    <property type="entry name" value="Cupredoxin"/>
</dbReference>
<evidence type="ECO:0000256" key="3">
    <source>
        <dbReference type="ARBA" id="ARBA00022982"/>
    </source>
</evidence>
<dbReference type="OrthoDB" id="687020at2759"/>
<keyword evidence="7" id="KW-0812">Transmembrane</keyword>
<feature type="transmembrane region" description="Helical" evidence="7">
    <location>
        <begin position="206"/>
        <end position="225"/>
    </location>
</feature>
<name>A0A978VIT8_ZIZJJ</name>
<dbReference type="GO" id="GO:0005886">
    <property type="term" value="C:plasma membrane"/>
    <property type="evidence" value="ECO:0007669"/>
    <property type="project" value="TreeGrafter"/>
</dbReference>
<evidence type="ECO:0000256" key="2">
    <source>
        <dbReference type="ARBA" id="ARBA00022723"/>
    </source>
</evidence>
<dbReference type="Proteomes" id="UP000813462">
    <property type="component" value="Unassembled WGS sequence"/>
</dbReference>
<dbReference type="SUPFAM" id="SSF49503">
    <property type="entry name" value="Cupredoxins"/>
    <property type="match status" value="1"/>
</dbReference>
<organism evidence="10 11">
    <name type="scientific">Ziziphus jujuba var. spinosa</name>
    <dbReference type="NCBI Taxonomy" id="714518"/>
    <lineage>
        <taxon>Eukaryota</taxon>
        <taxon>Viridiplantae</taxon>
        <taxon>Streptophyta</taxon>
        <taxon>Embryophyta</taxon>
        <taxon>Tracheophyta</taxon>
        <taxon>Spermatophyta</taxon>
        <taxon>Magnoliopsida</taxon>
        <taxon>eudicotyledons</taxon>
        <taxon>Gunneridae</taxon>
        <taxon>Pentapetalae</taxon>
        <taxon>rosids</taxon>
        <taxon>fabids</taxon>
        <taxon>Rosales</taxon>
        <taxon>Rhamnaceae</taxon>
        <taxon>Paliureae</taxon>
        <taxon>Ziziphus</taxon>
    </lineage>
</organism>
<evidence type="ECO:0000256" key="1">
    <source>
        <dbReference type="ARBA" id="ARBA00022448"/>
    </source>
</evidence>
<feature type="chain" id="PRO_5037539563" description="Phytocyanin domain-containing protein" evidence="8">
    <location>
        <begin position="25"/>
        <end position="228"/>
    </location>
</feature>
<evidence type="ECO:0000256" key="7">
    <source>
        <dbReference type="SAM" id="Phobius"/>
    </source>
</evidence>
<dbReference type="InterPro" id="IPR003245">
    <property type="entry name" value="Phytocyanin_dom"/>
</dbReference>
<dbReference type="Gene3D" id="2.60.40.420">
    <property type="entry name" value="Cupredoxins - blue copper proteins"/>
    <property type="match status" value="1"/>
</dbReference>
<keyword evidence="2" id="KW-0479">Metal-binding</keyword>
<evidence type="ECO:0000256" key="4">
    <source>
        <dbReference type="ARBA" id="ARBA00023008"/>
    </source>
</evidence>
<evidence type="ECO:0000256" key="8">
    <source>
        <dbReference type="SAM" id="SignalP"/>
    </source>
</evidence>
<keyword evidence="7" id="KW-1133">Transmembrane helix</keyword>
<dbReference type="PANTHER" id="PTHR33021">
    <property type="entry name" value="BLUE COPPER PROTEIN"/>
    <property type="match status" value="1"/>
</dbReference>